<name>X0U7G8_9ZZZZ</name>
<dbReference type="EMBL" id="BARS01019835">
    <property type="protein sequence ID" value="GAF95286.1"/>
    <property type="molecule type" value="Genomic_DNA"/>
</dbReference>
<evidence type="ECO:0000313" key="1">
    <source>
        <dbReference type="EMBL" id="GAF95286.1"/>
    </source>
</evidence>
<accession>X0U7G8</accession>
<proteinExistence type="predicted"/>
<dbReference type="AlphaFoldDB" id="X0U7G8"/>
<organism evidence="1">
    <name type="scientific">marine sediment metagenome</name>
    <dbReference type="NCBI Taxonomy" id="412755"/>
    <lineage>
        <taxon>unclassified sequences</taxon>
        <taxon>metagenomes</taxon>
        <taxon>ecological metagenomes</taxon>
    </lineage>
</organism>
<feature type="non-terminal residue" evidence="1">
    <location>
        <position position="1"/>
    </location>
</feature>
<sequence>TFMQSTSFTDNDEIINYRYETKFDHVFLYKFWGDREYYELS</sequence>
<reference evidence="1" key="1">
    <citation type="journal article" date="2014" name="Front. Microbiol.">
        <title>High frequency of phylogenetically diverse reductive dehalogenase-homologous genes in deep subseafloor sedimentary metagenomes.</title>
        <authorList>
            <person name="Kawai M."/>
            <person name="Futagami T."/>
            <person name="Toyoda A."/>
            <person name="Takaki Y."/>
            <person name="Nishi S."/>
            <person name="Hori S."/>
            <person name="Arai W."/>
            <person name="Tsubouchi T."/>
            <person name="Morono Y."/>
            <person name="Uchiyama I."/>
            <person name="Ito T."/>
            <person name="Fujiyama A."/>
            <person name="Inagaki F."/>
            <person name="Takami H."/>
        </authorList>
    </citation>
    <scope>NUCLEOTIDE SEQUENCE</scope>
    <source>
        <strain evidence="1">Expedition CK06-06</strain>
    </source>
</reference>
<protein>
    <submittedName>
        <fullName evidence="1">Uncharacterized protein</fullName>
    </submittedName>
</protein>
<comment type="caution">
    <text evidence="1">The sequence shown here is derived from an EMBL/GenBank/DDBJ whole genome shotgun (WGS) entry which is preliminary data.</text>
</comment>
<gene>
    <name evidence="1" type="ORF">S01H1_32073</name>
</gene>